<reference evidence="1" key="1">
    <citation type="submission" date="2020-03" db="EMBL/GenBank/DDBJ databases">
        <title>Draft Genome Sequence of Cylindrodendrum hubeiense.</title>
        <authorList>
            <person name="Buettner E."/>
            <person name="Kellner H."/>
        </authorList>
    </citation>
    <scope>NUCLEOTIDE SEQUENCE</scope>
    <source>
        <strain evidence="1">IHI 201604</strain>
    </source>
</reference>
<name>A0A9P5HC16_9HYPO</name>
<dbReference type="AlphaFoldDB" id="A0A9P5HC16"/>
<accession>A0A9P5HC16</accession>
<comment type="caution">
    <text evidence="1">The sequence shown here is derived from an EMBL/GenBank/DDBJ whole genome shotgun (WGS) entry which is preliminary data.</text>
</comment>
<organism evidence="1 2">
    <name type="scientific">Cylindrodendrum hubeiense</name>
    <dbReference type="NCBI Taxonomy" id="595255"/>
    <lineage>
        <taxon>Eukaryota</taxon>
        <taxon>Fungi</taxon>
        <taxon>Dikarya</taxon>
        <taxon>Ascomycota</taxon>
        <taxon>Pezizomycotina</taxon>
        <taxon>Sordariomycetes</taxon>
        <taxon>Hypocreomycetidae</taxon>
        <taxon>Hypocreales</taxon>
        <taxon>Nectriaceae</taxon>
        <taxon>Cylindrodendrum</taxon>
    </lineage>
</organism>
<dbReference type="EMBL" id="JAANBB010000105">
    <property type="protein sequence ID" value="KAF7550145.1"/>
    <property type="molecule type" value="Genomic_DNA"/>
</dbReference>
<gene>
    <name evidence="1" type="ORF">G7Z17_g5910</name>
</gene>
<protein>
    <submittedName>
        <fullName evidence="1">Uncharacterized protein</fullName>
    </submittedName>
</protein>
<dbReference type="OrthoDB" id="539213at2759"/>
<keyword evidence="2" id="KW-1185">Reference proteome</keyword>
<evidence type="ECO:0000313" key="2">
    <source>
        <dbReference type="Proteomes" id="UP000722485"/>
    </source>
</evidence>
<proteinExistence type="predicted"/>
<dbReference type="Proteomes" id="UP000722485">
    <property type="component" value="Unassembled WGS sequence"/>
</dbReference>
<evidence type="ECO:0000313" key="1">
    <source>
        <dbReference type="EMBL" id="KAF7550145.1"/>
    </source>
</evidence>
<sequence>MRSETILNLAQEVKHDTTVLRTLVPIMKNMALSYGEEFENPGLESTQNQGLLFRGSMIRLAQLLGKQERTTPTNDAGHLIQDLEVILEHAKREGKRQGPVEIIHDSRNSVDDGGICEALRLTSTVTSLAPELHINRSASPLSGLVSQGMIVEQHRKYKVIYFDGAVVTTSSVERYSKRLQPKTIDEDANSDGINIVVSRCATLVFKLEHSAAMIETFVSQVQESGSSTSIPPQISVIDIRPRDSMIFQIAANGNVNLLMRFVCEGKGNLRDHDAWGWSLIHVGTAQTALIEYVTYTMFF</sequence>